<reference evidence="5" key="1">
    <citation type="submission" date="2006-10" db="EMBL/GenBank/DDBJ databases">
        <title>Complete sequence of Solibacter usitatus Ellin6076.</title>
        <authorList>
            <consortium name="US DOE Joint Genome Institute"/>
            <person name="Copeland A."/>
            <person name="Lucas S."/>
            <person name="Lapidus A."/>
            <person name="Barry K."/>
            <person name="Detter J.C."/>
            <person name="Glavina del Rio T."/>
            <person name="Hammon N."/>
            <person name="Israni S."/>
            <person name="Dalin E."/>
            <person name="Tice H."/>
            <person name="Pitluck S."/>
            <person name="Thompson L.S."/>
            <person name="Brettin T."/>
            <person name="Bruce D."/>
            <person name="Han C."/>
            <person name="Tapia R."/>
            <person name="Gilna P."/>
            <person name="Schmutz J."/>
            <person name="Larimer F."/>
            <person name="Land M."/>
            <person name="Hauser L."/>
            <person name="Kyrpides N."/>
            <person name="Mikhailova N."/>
            <person name="Janssen P.H."/>
            <person name="Kuske C.R."/>
            <person name="Richardson P."/>
        </authorList>
    </citation>
    <scope>NUCLEOTIDE SEQUENCE</scope>
    <source>
        <strain evidence="5">Ellin6076</strain>
    </source>
</reference>
<dbReference type="Gene3D" id="3.40.50.10790">
    <property type="entry name" value="S-adenosyl-l-methionine hydroxide adenosyltransferase, N-terminal"/>
    <property type="match status" value="1"/>
</dbReference>
<feature type="domain" description="S-adenosyl-l-methionine hydroxide adenosyltransferase N-terminal" evidence="3">
    <location>
        <begin position="6"/>
        <end position="150"/>
    </location>
</feature>
<dbReference type="eggNOG" id="COG1912">
    <property type="taxonomic scope" value="Bacteria"/>
</dbReference>
<evidence type="ECO:0000256" key="1">
    <source>
        <dbReference type="ARBA" id="ARBA00022691"/>
    </source>
</evidence>
<name>Q02BF9_SOLUE</name>
<dbReference type="InterPro" id="IPR046469">
    <property type="entry name" value="SAM_HAT_N"/>
</dbReference>
<dbReference type="InParanoid" id="Q02BF9"/>
<dbReference type="PANTHER" id="PTHR35092:SF1">
    <property type="entry name" value="CHLORINASE MJ1651"/>
    <property type="match status" value="1"/>
</dbReference>
<dbReference type="STRING" id="234267.Acid_0601"/>
<dbReference type="OrthoDB" id="9792195at2"/>
<dbReference type="SUPFAM" id="SSF102522">
    <property type="entry name" value="Bacterial fluorinating enzyme, N-terminal domain"/>
    <property type="match status" value="1"/>
</dbReference>
<keyword evidence="1" id="KW-0949">S-adenosyl-L-methionine</keyword>
<dbReference type="SUPFAM" id="SSF101852">
    <property type="entry name" value="Bacterial fluorinating enzyme, C-terminal domain"/>
    <property type="match status" value="1"/>
</dbReference>
<dbReference type="AlphaFoldDB" id="Q02BF9"/>
<evidence type="ECO:0000259" key="4">
    <source>
        <dbReference type="Pfam" id="PF20257"/>
    </source>
</evidence>
<gene>
    <name evidence="5" type="ordered locus">Acid_0601</name>
</gene>
<dbReference type="PIRSF" id="PIRSF006779">
    <property type="entry name" value="UCP006779"/>
    <property type="match status" value="1"/>
</dbReference>
<organism evidence="5">
    <name type="scientific">Solibacter usitatus (strain Ellin6076)</name>
    <dbReference type="NCBI Taxonomy" id="234267"/>
    <lineage>
        <taxon>Bacteria</taxon>
        <taxon>Pseudomonadati</taxon>
        <taxon>Acidobacteriota</taxon>
        <taxon>Terriglobia</taxon>
        <taxon>Bryobacterales</taxon>
        <taxon>Solibacteraceae</taxon>
        <taxon>Candidatus Solibacter</taxon>
    </lineage>
</organism>
<dbReference type="InterPro" id="IPR023227">
    <property type="entry name" value="SAM_OH_AdoTrfase_C_sf"/>
</dbReference>
<sequence>MTRPTLTLTTDFGLSDHFVGTMKGVILGICPEAQIVDISHDVTPFEIAEGAYLIAQAWRYFPKKTVHVVVVDPGVGTARRPILVEAGGQYFIGPDNGVLSMVYLPEKSKVRLLSNEKYFHHPVSKTFHGRDIFAPVAAHLAAGIPPARFGKPVEDYLKPEFEKPHRAGKRTWIARILKIDRFGNIITNIHSNDFGDLALRNFSLSLGPQTVTVLAQNYAQCAPGELFLILGSSGYYEVSISQGSAAKYVKCEPGAAIELMVW</sequence>
<dbReference type="InterPro" id="IPR002747">
    <property type="entry name" value="SAM_OH_AdoTrfase"/>
</dbReference>
<dbReference type="Pfam" id="PF20257">
    <property type="entry name" value="SAM_HAT_C"/>
    <property type="match status" value="1"/>
</dbReference>
<accession>Q02BF9</accession>
<protein>
    <recommendedName>
        <fullName evidence="6">Adenosyl-chloride synthase</fullName>
    </recommendedName>
</protein>
<dbReference type="Pfam" id="PF01887">
    <property type="entry name" value="SAM_HAT_N"/>
    <property type="match status" value="1"/>
</dbReference>
<evidence type="ECO:0000259" key="3">
    <source>
        <dbReference type="Pfam" id="PF01887"/>
    </source>
</evidence>
<dbReference type="Gene3D" id="2.40.30.90">
    <property type="entry name" value="Bacterial fluorinating enzyme like"/>
    <property type="match status" value="1"/>
</dbReference>
<dbReference type="EMBL" id="CP000473">
    <property type="protein sequence ID" value="ABJ81607.1"/>
    <property type="molecule type" value="Genomic_DNA"/>
</dbReference>
<dbReference type="InterPro" id="IPR046470">
    <property type="entry name" value="SAM_HAT_C"/>
</dbReference>
<evidence type="ECO:0000256" key="2">
    <source>
        <dbReference type="ARBA" id="ARBA00024035"/>
    </source>
</evidence>
<evidence type="ECO:0008006" key="6">
    <source>
        <dbReference type="Google" id="ProtNLM"/>
    </source>
</evidence>
<proteinExistence type="inferred from homology"/>
<evidence type="ECO:0000313" key="5">
    <source>
        <dbReference type="EMBL" id="ABJ81607.1"/>
    </source>
</evidence>
<dbReference type="HOGENOM" id="CLU_059734_1_1_0"/>
<feature type="domain" description="S-adenosyl-l-methionine hydroxide adenosyltransferase C-terminal" evidence="4">
    <location>
        <begin position="175"/>
        <end position="257"/>
    </location>
</feature>
<dbReference type="InterPro" id="IPR023228">
    <property type="entry name" value="SAM_OH_AdoTrfase_N_sf"/>
</dbReference>
<dbReference type="PANTHER" id="PTHR35092">
    <property type="entry name" value="CHLORINASE MJ1651"/>
    <property type="match status" value="1"/>
</dbReference>
<comment type="similarity">
    <text evidence="2">Belongs to the SAM hydrolase / SAM-dependent halogenase family.</text>
</comment>
<dbReference type="KEGG" id="sus:Acid_0601"/>